<dbReference type="OrthoDB" id="8895166at2"/>
<protein>
    <recommendedName>
        <fullName evidence="3">DUF1439 domain-containing protein</fullName>
    </recommendedName>
</protein>
<dbReference type="Proteomes" id="UP000199531">
    <property type="component" value="Unassembled WGS sequence"/>
</dbReference>
<dbReference type="EMBL" id="FOCW01000001">
    <property type="protein sequence ID" value="SEN29411.1"/>
    <property type="molecule type" value="Genomic_DNA"/>
</dbReference>
<dbReference type="STRING" id="1121117.SAMN02745977_01007"/>
<dbReference type="RefSeq" id="WP_159430717.1">
    <property type="nucleotide sequence ID" value="NZ_FOCW01000001.1"/>
</dbReference>
<dbReference type="AlphaFoldDB" id="A0A1H8FBZ7"/>
<name>A0A1H8FBZ7_9BURK</name>
<reference evidence="1 2" key="1">
    <citation type="submission" date="2016-10" db="EMBL/GenBank/DDBJ databases">
        <authorList>
            <person name="de Groot N.N."/>
        </authorList>
    </citation>
    <scope>NUCLEOTIDE SEQUENCE [LARGE SCALE GENOMIC DNA]</scope>
    <source>
        <strain evidence="1 2">DSM 15123</strain>
    </source>
</reference>
<gene>
    <name evidence="1" type="ORF">SAMN02745977_01007</name>
</gene>
<sequence>MLSVTGCSGMFSGEQTVFIDGSKLQQKLDTRFPVDKRLLGMFDVTVSNPRLSFDPAANKLGTRLTLATPAVFGLMPAMKGNVDLAYGLRYEPSDHSVRMTNVEVKSVDLKDEKGQGNSRANNALAMVGEQMFQDYTLYKFTASDLEKASKYQYTPTTITVKRNGVDVLLVPRK</sequence>
<accession>A0A1H8FBZ7</accession>
<dbReference type="Gene3D" id="3.15.10.40">
    <property type="entry name" value="Uncharacterised protein PF07273, DUF1439"/>
    <property type="match status" value="1"/>
</dbReference>
<evidence type="ECO:0008006" key="3">
    <source>
        <dbReference type="Google" id="ProtNLM"/>
    </source>
</evidence>
<evidence type="ECO:0000313" key="1">
    <source>
        <dbReference type="EMBL" id="SEN29411.1"/>
    </source>
</evidence>
<evidence type="ECO:0000313" key="2">
    <source>
        <dbReference type="Proteomes" id="UP000199531"/>
    </source>
</evidence>
<keyword evidence="2" id="KW-1185">Reference proteome</keyword>
<organism evidence="1 2">
    <name type="scientific">Brachymonas denitrificans DSM 15123</name>
    <dbReference type="NCBI Taxonomy" id="1121117"/>
    <lineage>
        <taxon>Bacteria</taxon>
        <taxon>Pseudomonadati</taxon>
        <taxon>Pseudomonadota</taxon>
        <taxon>Betaproteobacteria</taxon>
        <taxon>Burkholderiales</taxon>
        <taxon>Comamonadaceae</taxon>
        <taxon>Brachymonas</taxon>
    </lineage>
</organism>
<proteinExistence type="predicted"/>